<sequence length="19" mass="2327">FIPSLKRVKLFLYICLLFL</sequence>
<keyword evidence="2" id="KW-1185">Reference proteome</keyword>
<dbReference type="Proteomes" id="UP000887013">
    <property type="component" value="Unassembled WGS sequence"/>
</dbReference>
<dbReference type="AlphaFoldDB" id="A0A8X6QBD0"/>
<proteinExistence type="predicted"/>
<organism evidence="1 2">
    <name type="scientific">Nephila pilipes</name>
    <name type="common">Giant wood spider</name>
    <name type="synonym">Nephila maculata</name>
    <dbReference type="NCBI Taxonomy" id="299642"/>
    <lineage>
        <taxon>Eukaryota</taxon>
        <taxon>Metazoa</taxon>
        <taxon>Ecdysozoa</taxon>
        <taxon>Arthropoda</taxon>
        <taxon>Chelicerata</taxon>
        <taxon>Arachnida</taxon>
        <taxon>Araneae</taxon>
        <taxon>Araneomorphae</taxon>
        <taxon>Entelegynae</taxon>
        <taxon>Araneoidea</taxon>
        <taxon>Nephilidae</taxon>
        <taxon>Nephila</taxon>
    </lineage>
</organism>
<accession>A0A8X6QBD0</accession>
<gene>
    <name evidence="1" type="ORF">NPIL_149481</name>
</gene>
<evidence type="ECO:0000313" key="2">
    <source>
        <dbReference type="Proteomes" id="UP000887013"/>
    </source>
</evidence>
<reference evidence="1" key="1">
    <citation type="submission" date="2020-08" db="EMBL/GenBank/DDBJ databases">
        <title>Multicomponent nature underlies the extraordinary mechanical properties of spider dragline silk.</title>
        <authorList>
            <person name="Kono N."/>
            <person name="Nakamura H."/>
            <person name="Mori M."/>
            <person name="Yoshida Y."/>
            <person name="Ohtoshi R."/>
            <person name="Malay A.D."/>
            <person name="Moran D.A.P."/>
            <person name="Tomita M."/>
            <person name="Numata K."/>
            <person name="Arakawa K."/>
        </authorList>
    </citation>
    <scope>NUCLEOTIDE SEQUENCE</scope>
</reference>
<evidence type="ECO:0000313" key="1">
    <source>
        <dbReference type="EMBL" id="GFU09741.1"/>
    </source>
</evidence>
<protein>
    <submittedName>
        <fullName evidence="1">Uncharacterized protein</fullName>
    </submittedName>
</protein>
<name>A0A8X6QBD0_NEPPI</name>
<feature type="non-terminal residue" evidence="1">
    <location>
        <position position="1"/>
    </location>
</feature>
<dbReference type="EMBL" id="BMAW01028914">
    <property type="protein sequence ID" value="GFU09741.1"/>
    <property type="molecule type" value="Genomic_DNA"/>
</dbReference>
<comment type="caution">
    <text evidence="1">The sequence shown here is derived from an EMBL/GenBank/DDBJ whole genome shotgun (WGS) entry which is preliminary data.</text>
</comment>